<dbReference type="GeneTree" id="ENSGT00390000001663"/>
<protein>
    <submittedName>
        <fullName evidence="1">Uncharacterized protein</fullName>
    </submittedName>
</protein>
<reference evidence="1" key="1">
    <citation type="submission" date="2025-08" db="UniProtKB">
        <authorList>
            <consortium name="Ensembl"/>
        </authorList>
    </citation>
    <scope>IDENTIFICATION</scope>
</reference>
<sequence>MAVATPSRSAPKSIDKLKLEELLTARGARYLRKVSEYVDYNKDQRYLLKNPPGSILTIARLEDTIYRDKPDEVKGWGMFYLPEMVNMQVVGVVDGTPCLSDELVLMTCEDKRLYAYDGEELHLVAPSLENLQQGKIVYPSPESYFNGQAFEDMTEEDWAEVKNGDVGRKLDQEHKKLVNANKASFLENLKCQK</sequence>
<name>A0A3Q2PPG5_FUNHE</name>
<keyword evidence="2" id="KW-1185">Reference proteome</keyword>
<dbReference type="InterPro" id="IPR003360">
    <property type="entry name" value="US22-like"/>
</dbReference>
<reference evidence="1" key="2">
    <citation type="submission" date="2025-09" db="UniProtKB">
        <authorList>
            <consortium name="Ensembl"/>
        </authorList>
    </citation>
    <scope>IDENTIFICATION</scope>
</reference>
<dbReference type="Ensembl" id="ENSFHET00000023588.1">
    <property type="protein sequence ID" value="ENSFHEP00000015473.1"/>
    <property type="gene ID" value="ENSFHEG00000017092.1"/>
</dbReference>
<accession>A0A3Q2PPG5</accession>
<dbReference type="AlphaFoldDB" id="A0A3Q2PPG5"/>
<dbReference type="Pfam" id="PF02393">
    <property type="entry name" value="US22"/>
    <property type="match status" value="1"/>
</dbReference>
<organism evidence="1 2">
    <name type="scientific">Fundulus heteroclitus</name>
    <name type="common">Killifish</name>
    <name type="synonym">Mummichog</name>
    <dbReference type="NCBI Taxonomy" id="8078"/>
    <lineage>
        <taxon>Eukaryota</taxon>
        <taxon>Metazoa</taxon>
        <taxon>Chordata</taxon>
        <taxon>Craniata</taxon>
        <taxon>Vertebrata</taxon>
        <taxon>Euteleostomi</taxon>
        <taxon>Actinopterygii</taxon>
        <taxon>Neopterygii</taxon>
        <taxon>Teleostei</taxon>
        <taxon>Neoteleostei</taxon>
        <taxon>Acanthomorphata</taxon>
        <taxon>Ovalentaria</taxon>
        <taxon>Atherinomorphae</taxon>
        <taxon>Cyprinodontiformes</taxon>
        <taxon>Fundulidae</taxon>
        <taxon>Fundulus</taxon>
    </lineage>
</organism>
<proteinExistence type="predicted"/>
<evidence type="ECO:0000313" key="1">
    <source>
        <dbReference type="Ensembl" id="ENSFHEP00000015473.1"/>
    </source>
</evidence>
<dbReference type="Proteomes" id="UP000265000">
    <property type="component" value="Unplaced"/>
</dbReference>
<evidence type="ECO:0000313" key="2">
    <source>
        <dbReference type="Proteomes" id="UP000265000"/>
    </source>
</evidence>